<dbReference type="RefSeq" id="WP_098489980.1">
    <property type="nucleotide sequence ID" value="NZ_NUWN01000021.1"/>
</dbReference>
<feature type="transmembrane region" description="Helical" evidence="2">
    <location>
        <begin position="5"/>
        <end position="22"/>
    </location>
</feature>
<dbReference type="AlphaFoldDB" id="A0A2B0MTL3"/>
<keyword evidence="2" id="KW-0472">Membrane</keyword>
<accession>A0A2B0MTL3</accession>
<evidence type="ECO:0000256" key="1">
    <source>
        <dbReference type="SAM" id="MobiDB-lite"/>
    </source>
</evidence>
<evidence type="ECO:0000256" key="2">
    <source>
        <dbReference type="SAM" id="Phobius"/>
    </source>
</evidence>
<keyword evidence="2" id="KW-1133">Transmembrane helix</keyword>
<dbReference type="Proteomes" id="UP000242656">
    <property type="component" value="Unassembled WGS sequence"/>
</dbReference>
<gene>
    <name evidence="3" type="ORF">COI93_05430</name>
</gene>
<proteinExistence type="predicted"/>
<protein>
    <submittedName>
        <fullName evidence="3">Uncharacterized protein</fullName>
    </submittedName>
</protein>
<name>A0A2B0MTL3_BACCE</name>
<feature type="region of interest" description="Disordered" evidence="1">
    <location>
        <begin position="51"/>
        <end position="74"/>
    </location>
</feature>
<keyword evidence="2" id="KW-0812">Transmembrane</keyword>
<dbReference type="EMBL" id="NUWN01000021">
    <property type="protein sequence ID" value="PFK46234.1"/>
    <property type="molecule type" value="Genomic_DNA"/>
</dbReference>
<feature type="transmembrane region" description="Helical" evidence="2">
    <location>
        <begin position="28"/>
        <end position="46"/>
    </location>
</feature>
<reference evidence="3 4" key="1">
    <citation type="submission" date="2017-09" db="EMBL/GenBank/DDBJ databases">
        <title>Large-scale bioinformatics analysis of Bacillus genomes uncovers conserved roles of natural products in bacterial physiology.</title>
        <authorList>
            <consortium name="Agbiome Team Llc"/>
            <person name="Bleich R.M."/>
            <person name="Grubbs K.J."/>
            <person name="Santa Maria K.C."/>
            <person name="Allen S.E."/>
            <person name="Farag S."/>
            <person name="Shank E.A."/>
            <person name="Bowers A."/>
        </authorList>
    </citation>
    <scope>NUCLEOTIDE SEQUENCE [LARGE SCALE GENOMIC DNA]</scope>
    <source>
        <strain evidence="3 4">AFS083043</strain>
    </source>
</reference>
<organism evidence="3 4">
    <name type="scientific">Bacillus cereus</name>
    <dbReference type="NCBI Taxonomy" id="1396"/>
    <lineage>
        <taxon>Bacteria</taxon>
        <taxon>Bacillati</taxon>
        <taxon>Bacillota</taxon>
        <taxon>Bacilli</taxon>
        <taxon>Bacillales</taxon>
        <taxon>Bacillaceae</taxon>
        <taxon>Bacillus</taxon>
        <taxon>Bacillus cereus group</taxon>
    </lineage>
</organism>
<evidence type="ECO:0000313" key="4">
    <source>
        <dbReference type="Proteomes" id="UP000242656"/>
    </source>
</evidence>
<evidence type="ECO:0000313" key="3">
    <source>
        <dbReference type="EMBL" id="PFK46234.1"/>
    </source>
</evidence>
<sequence length="74" mass="8375">MFWIYSLLIVISGGSGISFIIHKKYAEAIIAFIVCFIFIVLLRIYLRRKSQKRHSGDGPLDCGDCSDLDCDCND</sequence>
<comment type="caution">
    <text evidence="3">The sequence shown here is derived from an EMBL/GenBank/DDBJ whole genome shotgun (WGS) entry which is preliminary data.</text>
</comment>
<feature type="compositionally biased region" description="Acidic residues" evidence="1">
    <location>
        <begin position="64"/>
        <end position="74"/>
    </location>
</feature>